<dbReference type="EMBL" id="KV428096">
    <property type="protein sequence ID" value="KZT36921.1"/>
    <property type="molecule type" value="Genomic_DNA"/>
</dbReference>
<keyword evidence="2" id="KW-1185">Reference proteome</keyword>
<accession>A0A166BZV7</accession>
<organism evidence="1 2">
    <name type="scientific">Sistotremastrum suecicum HHB10207 ss-3</name>
    <dbReference type="NCBI Taxonomy" id="1314776"/>
    <lineage>
        <taxon>Eukaryota</taxon>
        <taxon>Fungi</taxon>
        <taxon>Dikarya</taxon>
        <taxon>Basidiomycota</taxon>
        <taxon>Agaricomycotina</taxon>
        <taxon>Agaricomycetes</taxon>
        <taxon>Sistotremastrales</taxon>
        <taxon>Sistotremastraceae</taxon>
        <taxon>Sistotremastrum</taxon>
    </lineage>
</organism>
<sequence>MSVPDSHLFPIFFYLRARSRNAFLFSPRAAIYHTHWLLWLISLPPLLSNPQRSLLSCRVHPEDQRLDVYLAPCVHFSHTVQQDSLIRLPITRKLKSSNHKGPTKTSFSYPVSHWACVDAFLRTVSLTVYRLMRTISCPKGRLHIEALEGQRIPAFGHDKCLMGVLYATITSTQRRPHARRSAVA</sequence>
<protein>
    <submittedName>
        <fullName evidence="1">Uncharacterized protein</fullName>
    </submittedName>
</protein>
<gene>
    <name evidence="1" type="ORF">SISSUDRAFT_1063285</name>
</gene>
<dbReference type="AlphaFoldDB" id="A0A166BZV7"/>
<dbReference type="Proteomes" id="UP000076798">
    <property type="component" value="Unassembled WGS sequence"/>
</dbReference>
<evidence type="ECO:0000313" key="1">
    <source>
        <dbReference type="EMBL" id="KZT36921.1"/>
    </source>
</evidence>
<proteinExistence type="predicted"/>
<evidence type="ECO:0000313" key="2">
    <source>
        <dbReference type="Proteomes" id="UP000076798"/>
    </source>
</evidence>
<name>A0A166BZV7_9AGAM</name>
<reference evidence="1 2" key="1">
    <citation type="journal article" date="2016" name="Mol. Biol. Evol.">
        <title>Comparative Genomics of Early-Diverging Mushroom-Forming Fungi Provides Insights into the Origins of Lignocellulose Decay Capabilities.</title>
        <authorList>
            <person name="Nagy L.G."/>
            <person name="Riley R."/>
            <person name="Tritt A."/>
            <person name="Adam C."/>
            <person name="Daum C."/>
            <person name="Floudas D."/>
            <person name="Sun H."/>
            <person name="Yadav J.S."/>
            <person name="Pangilinan J."/>
            <person name="Larsson K.H."/>
            <person name="Matsuura K."/>
            <person name="Barry K."/>
            <person name="Labutti K."/>
            <person name="Kuo R."/>
            <person name="Ohm R.A."/>
            <person name="Bhattacharya S.S."/>
            <person name="Shirouzu T."/>
            <person name="Yoshinaga Y."/>
            <person name="Martin F.M."/>
            <person name="Grigoriev I.V."/>
            <person name="Hibbett D.S."/>
        </authorList>
    </citation>
    <scope>NUCLEOTIDE SEQUENCE [LARGE SCALE GENOMIC DNA]</scope>
    <source>
        <strain evidence="1 2">HHB10207 ss-3</strain>
    </source>
</reference>